<proteinExistence type="predicted"/>
<evidence type="ECO:0000256" key="6">
    <source>
        <dbReference type="ARBA" id="ARBA00022859"/>
    </source>
</evidence>
<evidence type="ECO:0000256" key="3">
    <source>
        <dbReference type="ARBA" id="ARBA00022723"/>
    </source>
</evidence>
<dbReference type="PROSITE" id="PS51981">
    <property type="entry name" value="ZF_RZ"/>
    <property type="match status" value="1"/>
</dbReference>
<dbReference type="GO" id="GO:0004842">
    <property type="term" value="F:ubiquitin-protein transferase activity"/>
    <property type="evidence" value="ECO:0007669"/>
    <property type="project" value="InterPro"/>
</dbReference>
<keyword evidence="5" id="KW-0862">Zinc</keyword>
<dbReference type="GO" id="GO:0002376">
    <property type="term" value="P:immune system process"/>
    <property type="evidence" value="ECO:0007669"/>
    <property type="project" value="UniProtKB-KW"/>
</dbReference>
<reference evidence="8 9" key="1">
    <citation type="journal article" date="2023" name="BMC Biol.">
        <title>The compact genome of the sponge Oopsacas minuta (Hexactinellida) is lacking key metazoan core genes.</title>
        <authorList>
            <person name="Santini S."/>
            <person name="Schenkelaars Q."/>
            <person name="Jourda C."/>
            <person name="Duchesne M."/>
            <person name="Belahbib H."/>
            <person name="Rocher C."/>
            <person name="Selva M."/>
            <person name="Riesgo A."/>
            <person name="Vervoort M."/>
            <person name="Leys S.P."/>
            <person name="Kodjabachian L."/>
            <person name="Le Bivic A."/>
            <person name="Borchiellini C."/>
            <person name="Claverie J.M."/>
            <person name="Renard E."/>
        </authorList>
    </citation>
    <scope>NUCLEOTIDE SEQUENCE [LARGE SCALE GENOMIC DNA]</scope>
    <source>
        <strain evidence="8">SPO-2</strain>
    </source>
</reference>
<keyword evidence="3" id="KW-0479">Metal-binding</keyword>
<dbReference type="PANTHER" id="PTHR22605:SF16">
    <property type="entry name" value="E3 UBIQUITIN-PROTEIN LIGASE RNF213"/>
    <property type="match status" value="1"/>
</dbReference>
<feature type="domain" description="RZ-type" evidence="7">
    <location>
        <begin position="186"/>
        <end position="257"/>
    </location>
</feature>
<comment type="subcellular location">
    <subcellularLocation>
        <location evidence="1">Cytoplasm</location>
    </subcellularLocation>
</comment>
<evidence type="ECO:0000256" key="2">
    <source>
        <dbReference type="ARBA" id="ARBA00022490"/>
    </source>
</evidence>
<keyword evidence="4" id="KW-0863">Zinc-finger</keyword>
<dbReference type="GO" id="GO:0008270">
    <property type="term" value="F:zinc ion binding"/>
    <property type="evidence" value="ECO:0007669"/>
    <property type="project" value="UniProtKB-KW"/>
</dbReference>
<dbReference type="EMBL" id="JAKMXF010000049">
    <property type="protein sequence ID" value="KAI6659786.1"/>
    <property type="molecule type" value="Genomic_DNA"/>
</dbReference>
<organism evidence="8 9">
    <name type="scientific">Oopsacas minuta</name>
    <dbReference type="NCBI Taxonomy" id="111878"/>
    <lineage>
        <taxon>Eukaryota</taxon>
        <taxon>Metazoa</taxon>
        <taxon>Porifera</taxon>
        <taxon>Hexactinellida</taxon>
        <taxon>Hexasterophora</taxon>
        <taxon>Lyssacinosida</taxon>
        <taxon>Leucopsacidae</taxon>
        <taxon>Oopsacas</taxon>
    </lineage>
</organism>
<evidence type="ECO:0000313" key="8">
    <source>
        <dbReference type="EMBL" id="KAI6659786.1"/>
    </source>
</evidence>
<dbReference type="GO" id="GO:0016887">
    <property type="term" value="F:ATP hydrolysis activity"/>
    <property type="evidence" value="ECO:0007669"/>
    <property type="project" value="InterPro"/>
</dbReference>
<evidence type="ECO:0000259" key="7">
    <source>
        <dbReference type="PROSITE" id="PS51981"/>
    </source>
</evidence>
<protein>
    <submittedName>
        <fullName evidence="8">E3 ubiquitin-protein ligase</fullName>
    </submittedName>
</protein>
<dbReference type="GO" id="GO:0005737">
    <property type="term" value="C:cytoplasm"/>
    <property type="evidence" value="ECO:0007669"/>
    <property type="project" value="UniProtKB-SubCell"/>
</dbReference>
<accession>A0AAV7KI38</accession>
<dbReference type="InterPro" id="IPR046439">
    <property type="entry name" value="ZF_RZ_dom"/>
</dbReference>
<gene>
    <name evidence="8" type="ORF">LOD99_10641</name>
</gene>
<dbReference type="Proteomes" id="UP001165289">
    <property type="component" value="Unassembled WGS sequence"/>
</dbReference>
<evidence type="ECO:0000256" key="5">
    <source>
        <dbReference type="ARBA" id="ARBA00022833"/>
    </source>
</evidence>
<evidence type="ECO:0000256" key="4">
    <source>
        <dbReference type="ARBA" id="ARBA00022771"/>
    </source>
</evidence>
<dbReference type="Pfam" id="PF20173">
    <property type="entry name" value="ZnF_RZ-type"/>
    <property type="match status" value="1"/>
</dbReference>
<keyword evidence="6" id="KW-0391">Immunity</keyword>
<evidence type="ECO:0000256" key="1">
    <source>
        <dbReference type="ARBA" id="ARBA00004496"/>
    </source>
</evidence>
<dbReference type="InterPro" id="IPR031248">
    <property type="entry name" value="RNF213"/>
</dbReference>
<dbReference type="PANTHER" id="PTHR22605">
    <property type="entry name" value="RZ-TYPE DOMAIN-CONTAINING PROTEIN"/>
    <property type="match status" value="1"/>
</dbReference>
<comment type="caution">
    <text evidence="8">The sequence shown here is derived from an EMBL/GenBank/DDBJ whole genome shotgun (WGS) entry which is preliminary data.</text>
</comment>
<evidence type="ECO:0000313" key="9">
    <source>
        <dbReference type="Proteomes" id="UP001165289"/>
    </source>
</evidence>
<keyword evidence="2" id="KW-0963">Cytoplasm</keyword>
<keyword evidence="9" id="KW-1185">Reference proteome</keyword>
<name>A0AAV7KI38_9METZ</name>
<dbReference type="AlphaFoldDB" id="A0AAV7KI38"/>
<sequence>MQPEVSQAPYARTDSNLPTFVPDYFIIYGEDYLTITNKVEQLYLVEKKDALALFFNTEPEKALKSFEYVLYSIFQEVIKYFMVLHDEMSIEQKFCTLIDFVNNDFAMINQELKNLTNQIATNNLGDGILPNLILNDRCRNNELFLIRLIYHVAVMLSYKKYHQLFLPIALIYEKPEILNDKLFPTMMDDQFLFTKNAMTEGGKWYECPNGHPYFIGDCGRPWVVSKCRECGSQVGGSRHKLDGKNKLLDVARNETKTGYFIGKMNHATTVLAGERLLGPASVKIIRVLIDISFIWSSCSKYPTVSSHVLPSLVTKGLDDPRDLPNFFYLHLERDIMDLVKLTGKNFGEVVFYLHLIIKSLMETSEQTCDINTELTQYELREQWEREFDKKFIQPILTSLNTDVQKQMEQVLSEKGIANNPLLRIVYERDEPESNSPLPHLWRYRTIVSLEHFSQSFSTADLNTKNKCPLVDKFLKEENKLFVTRYLSDIVQLQRRVGDKFLHRLDKREAANTSIKDFLDRMKTENKQESEELARLVKSLATAWSIIGEDVKKNGRLKMEEALEQQEITYATSLAYLLPSSTGDGVLITSLTDYLVLIHNSFVHAYRDRVKGSRSDKIPLRELNMSHMIEYVEHLQPLLLSQAHYSLALGQGSQVTYDFEGVEQQLMEQFIQNKPLILAEHLRFEYIREAYNLGVFEQVRHKVQQTELNKIVWSAIRKDMDSLEAVTDVLLLLDVVIGFLSSAGGDPEQKLSSYLYDVLKYSYTSEGAGPLQSRRAESALRLKHILSFWEFMSIEKARKLCLHGQITYSSLKDEFQEVVSEEEKQQIIRSCNHFPVEKILVFLHDFILFFVRERDAVEKDFGLRESIMEYAEENDWKLPEGFCKFPEGIKLSQCASAWSVLAVLEHSITNTYVTDL</sequence>